<evidence type="ECO:0000256" key="2">
    <source>
        <dbReference type="ARBA" id="ARBA00005417"/>
    </source>
</evidence>
<evidence type="ECO:0000256" key="6">
    <source>
        <dbReference type="ARBA" id="ARBA00023136"/>
    </source>
</evidence>
<protein>
    <submittedName>
        <fullName evidence="9">Cobalt ABC transporter ATP-binding protein</fullName>
    </submittedName>
</protein>
<dbReference type="SUPFAM" id="SSF52540">
    <property type="entry name" value="P-loop containing nucleoside triphosphate hydrolases"/>
    <property type="match status" value="1"/>
</dbReference>
<dbReference type="GO" id="GO:0043190">
    <property type="term" value="C:ATP-binding cassette (ABC) transporter complex"/>
    <property type="evidence" value="ECO:0007669"/>
    <property type="project" value="TreeGrafter"/>
</dbReference>
<gene>
    <name evidence="9" type="ORF">C2R22_00950</name>
</gene>
<evidence type="ECO:0000256" key="4">
    <source>
        <dbReference type="ARBA" id="ARBA00022741"/>
    </source>
</evidence>
<keyword evidence="3" id="KW-0813">Transport</keyword>
<dbReference type="EMBL" id="CP026309">
    <property type="protein sequence ID" value="AUV83833.1"/>
    <property type="molecule type" value="Genomic_DNA"/>
</dbReference>
<evidence type="ECO:0000313" key="9">
    <source>
        <dbReference type="EMBL" id="AUV83833.1"/>
    </source>
</evidence>
<dbReference type="InterPro" id="IPR027417">
    <property type="entry name" value="P-loop_NTPase"/>
</dbReference>
<sequence>MDGGCIALLGPNGAGKTTLVKHLNGLLTPTTGRVVVDGRDTRETRVSTLAADVGLVFQNPDDQLFHSRVADEVRFGPENIGAGDVDARVDRALSRVGLDGMGGADTYELGRAARKRVALASVLAMEPRVVVLDEPTAGQDAAGVERVGRVVETLAADGHLVVVVTHDVAFATDHADRVLVLSGGELLADGSPRTVFTDEAVTAESGVQAPVPTRVGAALGFDGVVNVDDLLARLR</sequence>
<evidence type="ECO:0000256" key="7">
    <source>
        <dbReference type="ARBA" id="ARBA00025157"/>
    </source>
</evidence>
<dbReference type="PANTHER" id="PTHR43553:SF24">
    <property type="entry name" value="ENERGY-COUPLING FACTOR TRANSPORTER ATP-BINDING PROTEIN ECFA1"/>
    <property type="match status" value="1"/>
</dbReference>
<accession>A0A2I8VPI3</accession>
<evidence type="ECO:0000256" key="1">
    <source>
        <dbReference type="ARBA" id="ARBA00004202"/>
    </source>
</evidence>
<evidence type="ECO:0000313" key="10">
    <source>
        <dbReference type="Proteomes" id="UP000236584"/>
    </source>
</evidence>
<dbReference type="SMART" id="SM00382">
    <property type="entry name" value="AAA"/>
    <property type="match status" value="1"/>
</dbReference>
<dbReference type="InterPro" id="IPR050095">
    <property type="entry name" value="ECF_ABC_transporter_ATP-bd"/>
</dbReference>
<keyword evidence="6" id="KW-0472">Membrane</keyword>
<name>A0A2I8VPI3_9EURY</name>
<reference evidence="9 10" key="1">
    <citation type="submission" date="2018-01" db="EMBL/GenBank/DDBJ databases">
        <title>Complete genome sequence of Salinigranum rubrum GX10T, an extremely halophilic archaeon isolated from a marine solar saltern.</title>
        <authorList>
            <person name="Han S."/>
        </authorList>
    </citation>
    <scope>NUCLEOTIDE SEQUENCE [LARGE SCALE GENOMIC DNA]</scope>
    <source>
        <strain evidence="9 10">GX10</strain>
    </source>
</reference>
<feature type="domain" description="ABC transporter" evidence="8">
    <location>
        <begin position="1"/>
        <end position="208"/>
    </location>
</feature>
<dbReference type="Pfam" id="PF00005">
    <property type="entry name" value="ABC_tran"/>
    <property type="match status" value="1"/>
</dbReference>
<comment type="subcellular location">
    <subcellularLocation>
        <location evidence="1">Cell membrane</location>
        <topology evidence="1">Peripheral membrane protein</topology>
    </subcellularLocation>
</comment>
<dbReference type="InterPro" id="IPR015856">
    <property type="entry name" value="ABC_transpr_CbiO/EcfA_su"/>
</dbReference>
<keyword evidence="4" id="KW-0547">Nucleotide-binding</keyword>
<dbReference type="GO" id="GO:0016887">
    <property type="term" value="F:ATP hydrolysis activity"/>
    <property type="evidence" value="ECO:0007669"/>
    <property type="project" value="InterPro"/>
</dbReference>
<dbReference type="PANTHER" id="PTHR43553">
    <property type="entry name" value="HEAVY METAL TRANSPORTER"/>
    <property type="match status" value="1"/>
</dbReference>
<comment type="similarity">
    <text evidence="2">Belongs to the ABC transporter superfamily.</text>
</comment>
<dbReference type="InterPro" id="IPR003593">
    <property type="entry name" value="AAA+_ATPase"/>
</dbReference>
<dbReference type="GO" id="GO:0042626">
    <property type="term" value="F:ATPase-coupled transmembrane transporter activity"/>
    <property type="evidence" value="ECO:0007669"/>
    <property type="project" value="TreeGrafter"/>
</dbReference>
<dbReference type="AlphaFoldDB" id="A0A2I8VPI3"/>
<evidence type="ECO:0000259" key="8">
    <source>
        <dbReference type="PROSITE" id="PS50893"/>
    </source>
</evidence>
<evidence type="ECO:0000256" key="3">
    <source>
        <dbReference type="ARBA" id="ARBA00022448"/>
    </source>
</evidence>
<dbReference type="OrthoDB" id="35850at2157"/>
<organism evidence="9 10">
    <name type="scientific">Salinigranum rubrum</name>
    <dbReference type="NCBI Taxonomy" id="755307"/>
    <lineage>
        <taxon>Archaea</taxon>
        <taxon>Methanobacteriati</taxon>
        <taxon>Methanobacteriota</taxon>
        <taxon>Stenosarchaea group</taxon>
        <taxon>Halobacteria</taxon>
        <taxon>Halobacteriales</taxon>
        <taxon>Haloferacaceae</taxon>
        <taxon>Salinigranum</taxon>
    </lineage>
</organism>
<dbReference type="KEGG" id="srub:C2R22_00950"/>
<dbReference type="GO" id="GO:0005524">
    <property type="term" value="F:ATP binding"/>
    <property type="evidence" value="ECO:0007669"/>
    <property type="project" value="UniProtKB-KW"/>
</dbReference>
<dbReference type="PROSITE" id="PS50893">
    <property type="entry name" value="ABC_TRANSPORTER_2"/>
    <property type="match status" value="1"/>
</dbReference>
<dbReference type="CDD" id="cd03225">
    <property type="entry name" value="ABC_cobalt_CbiO_domain1"/>
    <property type="match status" value="1"/>
</dbReference>
<dbReference type="InterPro" id="IPR003439">
    <property type="entry name" value="ABC_transporter-like_ATP-bd"/>
</dbReference>
<proteinExistence type="inferred from homology"/>
<dbReference type="Proteomes" id="UP000236584">
    <property type="component" value="Chromosome"/>
</dbReference>
<dbReference type="Gene3D" id="3.40.50.300">
    <property type="entry name" value="P-loop containing nucleotide triphosphate hydrolases"/>
    <property type="match status" value="1"/>
</dbReference>
<keyword evidence="10" id="KW-1185">Reference proteome</keyword>
<comment type="function">
    <text evidence="7">Probably part of an ABC transporter complex. Responsible for energy coupling to the transport system.</text>
</comment>
<evidence type="ECO:0000256" key="5">
    <source>
        <dbReference type="ARBA" id="ARBA00022840"/>
    </source>
</evidence>
<keyword evidence="5 9" id="KW-0067">ATP-binding</keyword>